<dbReference type="Proteomes" id="UP000266340">
    <property type="component" value="Unassembled WGS sequence"/>
</dbReference>
<dbReference type="PANTHER" id="PTHR21310">
    <property type="entry name" value="AMINOGLYCOSIDE PHOSPHOTRANSFERASE-RELATED-RELATED"/>
    <property type="match status" value="1"/>
</dbReference>
<dbReference type="InterPro" id="IPR002575">
    <property type="entry name" value="Aminoglycoside_PTrfase"/>
</dbReference>
<gene>
    <name evidence="2" type="ORF">D3H35_17045</name>
</gene>
<dbReference type="Pfam" id="PF01636">
    <property type="entry name" value="APH"/>
    <property type="match status" value="1"/>
</dbReference>
<evidence type="ECO:0000313" key="3">
    <source>
        <dbReference type="Proteomes" id="UP000266340"/>
    </source>
</evidence>
<protein>
    <submittedName>
        <fullName evidence="2">DUF1679 domain-containing protein</fullName>
    </submittedName>
</protein>
<dbReference type="InterPro" id="IPR051678">
    <property type="entry name" value="AGP_Transferase"/>
</dbReference>
<dbReference type="InterPro" id="IPR011009">
    <property type="entry name" value="Kinase-like_dom_sf"/>
</dbReference>
<dbReference type="RefSeq" id="WP_119150451.1">
    <property type="nucleotide sequence ID" value="NZ_JBHSOV010000048.1"/>
</dbReference>
<dbReference type="OrthoDB" id="3806873at2"/>
<organism evidence="2 3">
    <name type="scientific">Cohnella faecalis</name>
    <dbReference type="NCBI Taxonomy" id="2315694"/>
    <lineage>
        <taxon>Bacteria</taxon>
        <taxon>Bacillati</taxon>
        <taxon>Bacillota</taxon>
        <taxon>Bacilli</taxon>
        <taxon>Bacillales</taxon>
        <taxon>Paenibacillaceae</taxon>
        <taxon>Cohnella</taxon>
    </lineage>
</organism>
<sequence>MENSNQWDAEWEVSEELAYKLISSQFPQLATKSVKKLGHGWDNTVFLVGAEYAFRFPRREVAINSLRMEGKILPKLKDYFSIAYSIPLFFGEGDYNYPAPFLGYPYLFGEFPIGLTDKQRALSATTLAQFLKSLHAFPVQIAQENGVQNDHRNLTDIAMRKEKIHKFISDLARHFSEEEYHHAISNYLEQLRTERVNQKYVFLHGDLHFKNILVDENGRVSGIIDWGDINIGHPACDLNVVYSFLPPDARSDFFKEYGDVDEETKILSRLIAIYIPILIMMQAIDDKDERLVDEAKANIKRALSD</sequence>
<accession>A0A398CHZ7</accession>
<dbReference type="SUPFAM" id="SSF56112">
    <property type="entry name" value="Protein kinase-like (PK-like)"/>
    <property type="match status" value="1"/>
</dbReference>
<keyword evidence="3" id="KW-1185">Reference proteome</keyword>
<comment type="caution">
    <text evidence="2">The sequence shown here is derived from an EMBL/GenBank/DDBJ whole genome shotgun (WGS) entry which is preliminary data.</text>
</comment>
<dbReference type="AlphaFoldDB" id="A0A398CHZ7"/>
<evidence type="ECO:0000259" key="1">
    <source>
        <dbReference type="Pfam" id="PF01636"/>
    </source>
</evidence>
<dbReference type="Gene3D" id="3.30.200.20">
    <property type="entry name" value="Phosphorylase Kinase, domain 1"/>
    <property type="match status" value="1"/>
</dbReference>
<proteinExistence type="predicted"/>
<name>A0A398CHZ7_9BACL</name>
<evidence type="ECO:0000313" key="2">
    <source>
        <dbReference type="EMBL" id="RIE02413.1"/>
    </source>
</evidence>
<dbReference type="Gene3D" id="3.90.1200.10">
    <property type="match status" value="1"/>
</dbReference>
<feature type="domain" description="Aminoglycoside phosphotransferase" evidence="1">
    <location>
        <begin position="34"/>
        <end position="259"/>
    </location>
</feature>
<dbReference type="PANTHER" id="PTHR21310:SF42">
    <property type="entry name" value="BIFUNCTIONAL AAC_APH"/>
    <property type="match status" value="1"/>
</dbReference>
<dbReference type="EMBL" id="QXJM01000039">
    <property type="protein sequence ID" value="RIE02413.1"/>
    <property type="molecule type" value="Genomic_DNA"/>
</dbReference>
<reference evidence="2 3" key="1">
    <citation type="submission" date="2018-09" db="EMBL/GenBank/DDBJ databases">
        <title>Cohnella cavernae sp. nov., isolated from a karst cave.</title>
        <authorList>
            <person name="Zhu H."/>
        </authorList>
    </citation>
    <scope>NUCLEOTIDE SEQUENCE [LARGE SCALE GENOMIC DNA]</scope>
    <source>
        <strain evidence="2 3">K2E09-144</strain>
    </source>
</reference>